<evidence type="ECO:0000256" key="13">
    <source>
        <dbReference type="SAM" id="Phobius"/>
    </source>
</evidence>
<dbReference type="NCBIfam" id="NF007000">
    <property type="entry name" value="PRK09463.1"/>
    <property type="match status" value="1"/>
</dbReference>
<evidence type="ECO:0000259" key="14">
    <source>
        <dbReference type="Pfam" id="PF00441"/>
    </source>
</evidence>
<dbReference type="SUPFAM" id="SSF47203">
    <property type="entry name" value="Acyl-CoA dehydrogenase C-terminal domain-like"/>
    <property type="match status" value="1"/>
</dbReference>
<dbReference type="AlphaFoldDB" id="A0ABD4T5V4"/>
<evidence type="ECO:0000259" key="17">
    <source>
        <dbReference type="Pfam" id="PF09317"/>
    </source>
</evidence>
<dbReference type="GO" id="GO:0004466">
    <property type="term" value="F:long-chain fatty acyl-CoA dehydrogenase activity"/>
    <property type="evidence" value="ECO:0007669"/>
    <property type="project" value="UniProtKB-EC"/>
</dbReference>
<accession>A0ABD4T5V4</accession>
<dbReference type="GO" id="GO:0005737">
    <property type="term" value="C:cytoplasm"/>
    <property type="evidence" value="ECO:0007669"/>
    <property type="project" value="UniProtKB-ARBA"/>
</dbReference>
<dbReference type="Pfam" id="PF09317">
    <property type="entry name" value="ACDH_C"/>
    <property type="match status" value="1"/>
</dbReference>
<evidence type="ECO:0000256" key="9">
    <source>
        <dbReference type="ARBA" id="ARBA00023002"/>
    </source>
</evidence>
<comment type="catalytic activity">
    <reaction evidence="10">
        <text>a medium-chain 2,3-saturated fatty acyl-CoA + oxidized [electron-transfer flavoprotein] + H(+) = a medium-chain (2E)-enoyl-CoA + reduced [electron-transfer flavoprotein]</text>
        <dbReference type="Rhea" id="RHEA:14477"/>
        <dbReference type="Rhea" id="RHEA-COMP:10685"/>
        <dbReference type="Rhea" id="RHEA-COMP:10686"/>
        <dbReference type="ChEBI" id="CHEBI:15378"/>
        <dbReference type="ChEBI" id="CHEBI:57692"/>
        <dbReference type="ChEBI" id="CHEBI:58307"/>
        <dbReference type="ChEBI" id="CHEBI:83723"/>
        <dbReference type="ChEBI" id="CHEBI:83726"/>
        <dbReference type="EC" id="1.3.8.7"/>
    </reaction>
</comment>
<keyword evidence="7" id="KW-0285">Flavoprotein</keyword>
<keyword evidence="13" id="KW-1133">Transmembrane helix</keyword>
<evidence type="ECO:0000256" key="3">
    <source>
        <dbReference type="ARBA" id="ARBA00009347"/>
    </source>
</evidence>
<dbReference type="Gene3D" id="1.20.140.10">
    <property type="entry name" value="Butyryl-CoA Dehydrogenase, subunit A, domain 3"/>
    <property type="match status" value="1"/>
</dbReference>
<dbReference type="InterPro" id="IPR046373">
    <property type="entry name" value="Acyl-CoA_Oxase/DH_mid-dom_sf"/>
</dbReference>
<dbReference type="Pfam" id="PF00441">
    <property type="entry name" value="Acyl-CoA_dh_1"/>
    <property type="match status" value="1"/>
</dbReference>
<dbReference type="Gene3D" id="2.40.110.10">
    <property type="entry name" value="Butyryl-CoA Dehydrogenase, subunit A, domain 2"/>
    <property type="match status" value="1"/>
</dbReference>
<dbReference type="InterPro" id="IPR013786">
    <property type="entry name" value="AcylCoA_DH/ox_N"/>
</dbReference>
<dbReference type="InterPro" id="IPR006091">
    <property type="entry name" value="Acyl-CoA_Oxase/DH_mid-dom"/>
</dbReference>
<dbReference type="InterPro" id="IPR037069">
    <property type="entry name" value="AcylCoA_DH/ox_N_sf"/>
</dbReference>
<sequence>MTVLLWILGLALGILLLGYWGLPLGVWTAIAAGLLLVTKASIWLWAVFVVLAAVANLPWLRQRLLTRPIMGWIQNMHWLPQISDTERAAIEAGTVWVEREFFTGRPNLRRILSEPYPHISPEVQAFLDGPVEQVCRMATDWEIYRRKDLPPEVWAYLKQERFFGLMIPKEYGGLGFTSLAYSAVMNKLASRSFTHVATVGVTNSLGPAKLILRYGTEEQKQHYLPRLATGVEIPCFALTEPLAGSDAASLTSEGVVFQRENGELWLRLNWNKRYITLGAIATLIGLAFRLKDPDNLLGKGEEVGITCALVSTDNPGVFQNRRHDPMGVPFYNSPLEGQDVVVPIGQIIGGVEQAGQGWKMIMQTLAAGRGISFPASCAGVSKLVARVAGAHALVRQQFGLSIGRFGGVEEPLARIAGYTYLVDALRLYTLGAVEQGEQPAVAAAIAKYQSTELTRKTVMDGMDILGGSGICRGPHNLLAHVYTAMPIAITVEGANILTRTLMIYGQGAIRCHPYVYDEILALEQGDLAAFDRVIWAHVGSSFRHFCRVKLLTWTRGRLASSPVPGETARYYQKLQWASALFALLSDVVMVTLGGALKREEKVTGRLADMLSWLYLGSATLWRYEAEGFQPDELPLIHWVMQTVFAAFQEACTGLVDNIPGPRVGRGFLKTVSWALRLSPMGGPPSDALGHEVAQRLQLDRPIRDRLTQGIYLSTHPDEALGRLEEALRLSTQALPLLQGIKLASRSGQLPKQRPDLILETAIEAGLLTQEEGDLLQRAEAARKQAVQVDSFTFQEYLNDGRSMPAVPSPPSPRGLEGISPVNPVDRSP</sequence>
<evidence type="ECO:0000313" key="18">
    <source>
        <dbReference type="EMBL" id="MCM1984054.1"/>
    </source>
</evidence>
<dbReference type="PANTHER" id="PTHR48083:SF33">
    <property type="entry name" value="ACYL-COENZYME A DEHYDROGENASE"/>
    <property type="match status" value="1"/>
</dbReference>
<dbReference type="RefSeq" id="WP_166282974.1">
    <property type="nucleotide sequence ID" value="NZ_JTHE03000086.1"/>
</dbReference>
<dbReference type="EC" id="1.3.8.8" evidence="5"/>
<keyword evidence="9" id="KW-0560">Oxidoreductase</keyword>
<dbReference type="InterPro" id="IPR015396">
    <property type="entry name" value="FadE_C"/>
</dbReference>
<feature type="region of interest" description="Disordered" evidence="12">
    <location>
        <begin position="797"/>
        <end position="828"/>
    </location>
</feature>
<comment type="pathway">
    <text evidence="2">Lipid metabolism; fatty acid beta-oxidation.</text>
</comment>
<feature type="transmembrane region" description="Helical" evidence="13">
    <location>
        <begin position="41"/>
        <end position="60"/>
    </location>
</feature>
<comment type="similarity">
    <text evidence="3">Belongs to the acyl-CoA dehydrogenase family.</text>
</comment>
<keyword evidence="13" id="KW-0812">Transmembrane</keyword>
<comment type="cofactor">
    <cofactor evidence="1">
        <name>FAD</name>
        <dbReference type="ChEBI" id="CHEBI:57692"/>
    </cofactor>
</comment>
<dbReference type="EMBL" id="JTHE03000086">
    <property type="protein sequence ID" value="MCM1984054.1"/>
    <property type="molecule type" value="Genomic_DNA"/>
</dbReference>
<evidence type="ECO:0000256" key="8">
    <source>
        <dbReference type="ARBA" id="ARBA00022827"/>
    </source>
</evidence>
<dbReference type="InterPro" id="IPR009075">
    <property type="entry name" value="AcylCo_DH/oxidase_C"/>
</dbReference>
<organism evidence="18 19">
    <name type="scientific">Lyngbya confervoides BDU141951</name>
    <dbReference type="NCBI Taxonomy" id="1574623"/>
    <lineage>
        <taxon>Bacteria</taxon>
        <taxon>Bacillati</taxon>
        <taxon>Cyanobacteriota</taxon>
        <taxon>Cyanophyceae</taxon>
        <taxon>Oscillatoriophycideae</taxon>
        <taxon>Oscillatoriales</taxon>
        <taxon>Microcoleaceae</taxon>
        <taxon>Lyngbya</taxon>
    </lineage>
</organism>
<evidence type="ECO:0000256" key="2">
    <source>
        <dbReference type="ARBA" id="ARBA00005005"/>
    </source>
</evidence>
<evidence type="ECO:0000259" key="16">
    <source>
        <dbReference type="Pfam" id="PF02771"/>
    </source>
</evidence>
<reference evidence="18 19" key="1">
    <citation type="journal article" date="2015" name="Genome Announc.">
        <title>Draft Genome Sequence of Filamentous Marine Cyanobacterium Lyngbya confervoides Strain BDU141951.</title>
        <authorList>
            <person name="Chandrababunaidu M.M."/>
            <person name="Sen D."/>
            <person name="Tripathy S."/>
        </authorList>
    </citation>
    <scope>NUCLEOTIDE SEQUENCE [LARGE SCALE GENOMIC DNA]</scope>
    <source>
        <strain evidence="18 19">BDU141951</strain>
    </source>
</reference>
<dbReference type="NCBIfam" id="NF009586">
    <property type="entry name" value="PRK13026.1"/>
    <property type="match status" value="1"/>
</dbReference>
<evidence type="ECO:0000313" key="19">
    <source>
        <dbReference type="Proteomes" id="UP000031561"/>
    </source>
</evidence>
<evidence type="ECO:0000259" key="15">
    <source>
        <dbReference type="Pfam" id="PF02770"/>
    </source>
</evidence>
<dbReference type="InterPro" id="IPR036250">
    <property type="entry name" value="AcylCo_DH-like_C"/>
</dbReference>
<evidence type="ECO:0000256" key="10">
    <source>
        <dbReference type="ARBA" id="ARBA00047882"/>
    </source>
</evidence>
<proteinExistence type="inferred from homology"/>
<evidence type="ECO:0000256" key="11">
    <source>
        <dbReference type="ARBA" id="ARBA00049247"/>
    </source>
</evidence>
<feature type="domain" description="Acyl-CoA dehydrogenase/oxidase N-terminal" evidence="16">
    <location>
        <begin position="134"/>
        <end position="230"/>
    </location>
</feature>
<evidence type="ECO:0000256" key="7">
    <source>
        <dbReference type="ARBA" id="ARBA00022630"/>
    </source>
</evidence>
<dbReference type="InterPro" id="IPR009100">
    <property type="entry name" value="AcylCoA_DH/oxidase_NM_dom_sf"/>
</dbReference>
<dbReference type="InterPro" id="IPR006089">
    <property type="entry name" value="Acyl-CoA_DH_CS"/>
</dbReference>
<dbReference type="Proteomes" id="UP000031561">
    <property type="component" value="Unassembled WGS sequence"/>
</dbReference>
<evidence type="ECO:0000256" key="5">
    <source>
        <dbReference type="ARBA" id="ARBA00012040"/>
    </source>
</evidence>
<dbReference type="PROSITE" id="PS00072">
    <property type="entry name" value="ACYL_COA_DH_1"/>
    <property type="match status" value="1"/>
</dbReference>
<gene>
    <name evidence="18" type="ORF">QQ91_0014615</name>
</gene>
<dbReference type="GO" id="GO:0070991">
    <property type="term" value="F:medium-chain fatty acyl-CoA dehydrogenase activity"/>
    <property type="evidence" value="ECO:0007669"/>
    <property type="project" value="UniProtKB-EC"/>
</dbReference>
<dbReference type="Gene3D" id="1.10.540.10">
    <property type="entry name" value="Acyl-CoA dehydrogenase/oxidase, N-terminal domain"/>
    <property type="match status" value="1"/>
</dbReference>
<dbReference type="Pfam" id="PF02770">
    <property type="entry name" value="Acyl-CoA_dh_M"/>
    <property type="match status" value="1"/>
</dbReference>
<comment type="catalytic activity">
    <reaction evidence="11">
        <text>a long-chain 2,3-saturated fatty acyl-CoA + oxidized [electron-transfer flavoprotein] + H(+) = a long-chain (2E)-enoyl-CoA + reduced [electron-transfer flavoprotein]</text>
        <dbReference type="Rhea" id="RHEA:17721"/>
        <dbReference type="Rhea" id="RHEA-COMP:10685"/>
        <dbReference type="Rhea" id="RHEA-COMP:10686"/>
        <dbReference type="ChEBI" id="CHEBI:15378"/>
        <dbReference type="ChEBI" id="CHEBI:57692"/>
        <dbReference type="ChEBI" id="CHEBI:58307"/>
        <dbReference type="ChEBI" id="CHEBI:83721"/>
        <dbReference type="ChEBI" id="CHEBI:83727"/>
        <dbReference type="EC" id="1.3.8.8"/>
    </reaction>
</comment>
<dbReference type="SUPFAM" id="SSF56645">
    <property type="entry name" value="Acyl-CoA dehydrogenase NM domain-like"/>
    <property type="match status" value="1"/>
</dbReference>
<dbReference type="EC" id="1.3.8.7" evidence="4"/>
<keyword evidence="19" id="KW-1185">Reference proteome</keyword>
<dbReference type="InterPro" id="IPR050741">
    <property type="entry name" value="Acyl-CoA_dehydrogenase"/>
</dbReference>
<feature type="domain" description="Acyl-CoA dehydrogenase/oxidase C-terminal" evidence="14">
    <location>
        <begin position="355"/>
        <end position="497"/>
    </location>
</feature>
<name>A0ABD4T5V4_9CYAN</name>
<dbReference type="Pfam" id="PF02771">
    <property type="entry name" value="Acyl-CoA_dh_N"/>
    <property type="match status" value="1"/>
</dbReference>
<keyword evidence="8" id="KW-0274">FAD</keyword>
<dbReference type="PANTHER" id="PTHR48083">
    <property type="entry name" value="MEDIUM-CHAIN SPECIFIC ACYL-COA DEHYDROGENASE, MITOCHONDRIAL-RELATED"/>
    <property type="match status" value="1"/>
</dbReference>
<keyword evidence="13" id="KW-0472">Membrane</keyword>
<protein>
    <recommendedName>
        <fullName evidence="6">Acyl-coenzyme A dehydrogenase</fullName>
        <ecNumber evidence="4">1.3.8.7</ecNumber>
        <ecNumber evidence="5">1.3.8.8</ecNumber>
    </recommendedName>
</protein>
<evidence type="ECO:0000256" key="1">
    <source>
        <dbReference type="ARBA" id="ARBA00001974"/>
    </source>
</evidence>
<comment type="caution">
    <text evidence="18">The sequence shown here is derived from an EMBL/GenBank/DDBJ whole genome shotgun (WGS) entry which is preliminary data.</text>
</comment>
<feature type="domain" description="Acyl-CoA dehydrogenase C-terminal bacterial-type" evidence="17">
    <location>
        <begin position="509"/>
        <end position="791"/>
    </location>
</feature>
<feature type="domain" description="Acyl-CoA oxidase/dehydrogenase middle" evidence="15">
    <location>
        <begin position="235"/>
        <end position="332"/>
    </location>
</feature>
<evidence type="ECO:0000256" key="4">
    <source>
        <dbReference type="ARBA" id="ARBA00012033"/>
    </source>
</evidence>
<evidence type="ECO:0000256" key="12">
    <source>
        <dbReference type="SAM" id="MobiDB-lite"/>
    </source>
</evidence>
<evidence type="ECO:0000256" key="6">
    <source>
        <dbReference type="ARBA" id="ARBA00020144"/>
    </source>
</evidence>